<protein>
    <submittedName>
        <fullName evidence="1">Uncharacterized protein</fullName>
    </submittedName>
</protein>
<dbReference type="AlphaFoldDB" id="A0A1S4CHT9"/>
<dbReference type="STRING" id="4097.A0A1S4CHT9"/>
<dbReference type="PANTHER" id="PTHR34285:SF10">
    <property type="match status" value="1"/>
</dbReference>
<accession>A0A1S4CHT9</accession>
<proteinExistence type="predicted"/>
<dbReference type="OrthoDB" id="1926966at2759"/>
<name>A0A1S4CHT9_TOBAC</name>
<dbReference type="PaxDb" id="4097-A0A1S4CHT9"/>
<reference evidence="1" key="1">
    <citation type="submission" date="2025-08" db="UniProtKB">
        <authorList>
            <consortium name="RefSeq"/>
        </authorList>
    </citation>
    <scope>IDENTIFICATION</scope>
</reference>
<sequence length="288" mass="32473">MKASVKFRENQNPIFKAKIPLNTLGIPFRSRIETSTNYARDKDLCLSFSTLFQFGPVMKLLYRPNDSDRPFGLVIKTGVGSLGSPIEAPMTMSAEFNFVHNGNPSFFLHFKSQLGDFSIRRSVNTKKTENNDVQNKNIFKDEKITEEKSGKVMWADLFAAEGLFGGEVCARTMFPVMGKVAGKIHWSLKFPITESGFPMGQMPYMVVNKSEIEHVEIKQNSRGSGGDVAEACLALKKELGNLELEKELLWKEMEELKSESEISPGKFVPVDGSRKVKRMRRFIGNIEK</sequence>
<dbReference type="KEGG" id="nta:107819194"/>
<organism evidence="1">
    <name type="scientific">Nicotiana tabacum</name>
    <name type="common">Common tobacco</name>
    <dbReference type="NCBI Taxonomy" id="4097"/>
    <lineage>
        <taxon>Eukaryota</taxon>
        <taxon>Viridiplantae</taxon>
        <taxon>Streptophyta</taxon>
        <taxon>Embryophyta</taxon>
        <taxon>Tracheophyta</taxon>
        <taxon>Spermatophyta</taxon>
        <taxon>Magnoliopsida</taxon>
        <taxon>eudicotyledons</taxon>
        <taxon>Gunneridae</taxon>
        <taxon>Pentapetalae</taxon>
        <taxon>asterids</taxon>
        <taxon>lamiids</taxon>
        <taxon>Solanales</taxon>
        <taxon>Solanaceae</taxon>
        <taxon>Nicotianoideae</taxon>
        <taxon>Nicotianeae</taxon>
        <taxon>Nicotiana</taxon>
    </lineage>
</organism>
<gene>
    <name evidence="1" type="primary">LOC107819194</name>
</gene>
<dbReference type="OMA" id="EAPMTMS"/>
<evidence type="ECO:0000313" key="1">
    <source>
        <dbReference type="RefSeq" id="XP_016500772.1"/>
    </source>
</evidence>
<dbReference type="RefSeq" id="XP_016500772.1">
    <property type="nucleotide sequence ID" value="XM_016645286.1"/>
</dbReference>
<dbReference type="PANTHER" id="PTHR34285">
    <property type="entry name" value="OS08G0510800 PROTEIN"/>
    <property type="match status" value="1"/>
</dbReference>